<feature type="transmembrane region" description="Helical" evidence="8">
    <location>
        <begin position="120"/>
        <end position="139"/>
    </location>
</feature>
<sequence>MMSAKQLHFCPLESKSREKEAGTLKHQISGIYVVMVVGNQGMITLTGLSSHLHTPMYYFLSNLSFIDLCQSTVITPKMLVSFVTEKNVISYPECLTQLYFFLLFIIAESYMLAKVAYDSYVAICNPLLYNAIVSYYSIYFNKFLALVYSSFNVLMSALTILISYIFSLYKTFHIHSTEGRSKAFSTCSSHIPAVAVFYGSATFMYLQSSSVSPWTKGLI</sequence>
<keyword evidence="4" id="KW-0297">G-protein coupled receptor</keyword>
<keyword evidence="2 8" id="KW-0812">Transmembrane</keyword>
<reference evidence="11" key="1">
    <citation type="submission" date="2025-08" db="UniProtKB">
        <authorList>
            <consortium name="RefSeq"/>
        </authorList>
    </citation>
    <scope>IDENTIFICATION</scope>
    <source>
        <tissue evidence="11">Blood</tissue>
    </source>
</reference>
<evidence type="ECO:0000313" key="10">
    <source>
        <dbReference type="Proteomes" id="UP000515208"/>
    </source>
</evidence>
<dbReference type="GO" id="GO:0016020">
    <property type="term" value="C:membrane"/>
    <property type="evidence" value="ECO:0007669"/>
    <property type="project" value="UniProtKB-SubCell"/>
</dbReference>
<evidence type="ECO:0000256" key="6">
    <source>
        <dbReference type="ARBA" id="ARBA00023170"/>
    </source>
</evidence>
<dbReference type="Proteomes" id="UP000515208">
    <property type="component" value="Unplaced"/>
</dbReference>
<gene>
    <name evidence="11" type="primary">LOC104980738</name>
</gene>
<evidence type="ECO:0000256" key="8">
    <source>
        <dbReference type="SAM" id="Phobius"/>
    </source>
</evidence>
<dbReference type="KEGG" id="bbis:104980738"/>
<dbReference type="GO" id="GO:0004930">
    <property type="term" value="F:G protein-coupled receptor activity"/>
    <property type="evidence" value="ECO:0007669"/>
    <property type="project" value="UniProtKB-KW"/>
</dbReference>
<dbReference type="GeneID" id="104980738"/>
<evidence type="ECO:0000256" key="4">
    <source>
        <dbReference type="ARBA" id="ARBA00023040"/>
    </source>
</evidence>
<dbReference type="PANTHER" id="PTHR48018">
    <property type="entry name" value="OLFACTORY RECEPTOR"/>
    <property type="match status" value="1"/>
</dbReference>
<dbReference type="InterPro" id="IPR000725">
    <property type="entry name" value="Olfact_rcpt"/>
</dbReference>
<name>A0A6P3GE61_BISBB</name>
<accession>A0A6P3GE61</accession>
<dbReference type="RefSeq" id="XP_010827816.1">
    <property type="nucleotide sequence ID" value="XM_010829514.1"/>
</dbReference>
<dbReference type="Gene3D" id="1.20.1070.10">
    <property type="entry name" value="Rhodopsin 7-helix transmembrane proteins"/>
    <property type="match status" value="1"/>
</dbReference>
<dbReference type="SUPFAM" id="SSF81321">
    <property type="entry name" value="Family A G protein-coupled receptor-like"/>
    <property type="match status" value="1"/>
</dbReference>
<dbReference type="Pfam" id="PF13853">
    <property type="entry name" value="7tm_4"/>
    <property type="match status" value="2"/>
</dbReference>
<dbReference type="PROSITE" id="PS50262">
    <property type="entry name" value="G_PROTEIN_RECEP_F1_2"/>
    <property type="match status" value="1"/>
</dbReference>
<evidence type="ECO:0000256" key="5">
    <source>
        <dbReference type="ARBA" id="ARBA00023136"/>
    </source>
</evidence>
<keyword evidence="3 8" id="KW-1133">Transmembrane helix</keyword>
<feature type="transmembrane region" description="Helical" evidence="8">
    <location>
        <begin position="187"/>
        <end position="206"/>
    </location>
</feature>
<dbReference type="AlphaFoldDB" id="A0A6P3GE61"/>
<evidence type="ECO:0000313" key="11">
    <source>
        <dbReference type="RefSeq" id="XP_010827816.1"/>
    </source>
</evidence>
<feature type="transmembrane region" description="Helical" evidence="8">
    <location>
        <begin position="145"/>
        <end position="166"/>
    </location>
</feature>
<evidence type="ECO:0000256" key="7">
    <source>
        <dbReference type="ARBA" id="ARBA00023224"/>
    </source>
</evidence>
<dbReference type="InterPro" id="IPR017452">
    <property type="entry name" value="GPCR_Rhodpsn_7TM"/>
</dbReference>
<proteinExistence type="predicted"/>
<keyword evidence="10" id="KW-1185">Reference proteome</keyword>
<keyword evidence="7" id="KW-0807">Transducer</keyword>
<evidence type="ECO:0000259" key="9">
    <source>
        <dbReference type="PROSITE" id="PS50262"/>
    </source>
</evidence>
<keyword evidence="5 8" id="KW-0472">Membrane</keyword>
<feature type="domain" description="G-protein coupled receptors family 1 profile" evidence="9">
    <location>
        <begin position="38"/>
        <end position="219"/>
    </location>
</feature>
<keyword evidence="6" id="KW-0675">Receptor</keyword>
<evidence type="ECO:0000256" key="2">
    <source>
        <dbReference type="ARBA" id="ARBA00022692"/>
    </source>
</evidence>
<dbReference type="GO" id="GO:0004984">
    <property type="term" value="F:olfactory receptor activity"/>
    <property type="evidence" value="ECO:0007669"/>
    <property type="project" value="InterPro"/>
</dbReference>
<evidence type="ECO:0000256" key="3">
    <source>
        <dbReference type="ARBA" id="ARBA00022989"/>
    </source>
</evidence>
<organism evidence="10 11">
    <name type="scientific">Bison bison bison</name>
    <name type="common">North American plains bison</name>
    <dbReference type="NCBI Taxonomy" id="43346"/>
    <lineage>
        <taxon>Eukaryota</taxon>
        <taxon>Metazoa</taxon>
        <taxon>Chordata</taxon>
        <taxon>Craniata</taxon>
        <taxon>Vertebrata</taxon>
        <taxon>Euteleostomi</taxon>
        <taxon>Mammalia</taxon>
        <taxon>Eutheria</taxon>
        <taxon>Laurasiatheria</taxon>
        <taxon>Artiodactyla</taxon>
        <taxon>Ruminantia</taxon>
        <taxon>Pecora</taxon>
        <taxon>Bovidae</taxon>
        <taxon>Bovinae</taxon>
        <taxon>Bison</taxon>
    </lineage>
</organism>
<comment type="subcellular location">
    <subcellularLocation>
        <location evidence="1">Membrane</location>
        <topology evidence="1">Multi-pass membrane protein</topology>
    </subcellularLocation>
</comment>
<protein>
    <submittedName>
        <fullName evidence="11">Olfactory receptor 8G2-like</fullName>
    </submittedName>
</protein>
<evidence type="ECO:0000256" key="1">
    <source>
        <dbReference type="ARBA" id="ARBA00004141"/>
    </source>
</evidence>
<feature type="transmembrane region" description="Helical" evidence="8">
    <location>
        <begin position="95"/>
        <end position="113"/>
    </location>
</feature>